<feature type="domain" description="Major facilitator superfamily (MFS) profile" evidence="3">
    <location>
        <begin position="14"/>
        <end position="500"/>
    </location>
</feature>
<reference evidence="4" key="1">
    <citation type="submission" date="2020-07" db="EMBL/GenBank/DDBJ databases">
        <title>The High-quality genome of the commercially important snow crab, Chionoecetes opilio.</title>
        <authorList>
            <person name="Jeong J.-H."/>
            <person name="Ryu S."/>
        </authorList>
    </citation>
    <scope>NUCLEOTIDE SEQUENCE</scope>
    <source>
        <strain evidence="4">MADBK_172401_WGS</strain>
        <tissue evidence="4">Digestive gland</tissue>
    </source>
</reference>
<evidence type="ECO:0000256" key="1">
    <source>
        <dbReference type="ARBA" id="ARBA00004141"/>
    </source>
</evidence>
<feature type="transmembrane region" description="Helical" evidence="2">
    <location>
        <begin position="476"/>
        <end position="501"/>
    </location>
</feature>
<dbReference type="InterPro" id="IPR036259">
    <property type="entry name" value="MFS_trans_sf"/>
</dbReference>
<feature type="transmembrane region" description="Helical" evidence="2">
    <location>
        <begin position="108"/>
        <end position="130"/>
    </location>
</feature>
<feature type="transmembrane region" description="Helical" evidence="2">
    <location>
        <begin position="320"/>
        <end position="345"/>
    </location>
</feature>
<dbReference type="PANTHER" id="PTHR11360">
    <property type="entry name" value="MONOCARBOXYLATE TRANSPORTER"/>
    <property type="match status" value="1"/>
</dbReference>
<feature type="transmembrane region" description="Helical" evidence="2">
    <location>
        <begin position="12"/>
        <end position="34"/>
    </location>
</feature>
<feature type="transmembrane region" description="Helical" evidence="2">
    <location>
        <begin position="411"/>
        <end position="432"/>
    </location>
</feature>
<dbReference type="GO" id="GO:0008028">
    <property type="term" value="F:monocarboxylic acid transmembrane transporter activity"/>
    <property type="evidence" value="ECO:0007669"/>
    <property type="project" value="TreeGrafter"/>
</dbReference>
<feature type="transmembrane region" description="Helical" evidence="2">
    <location>
        <begin position="171"/>
        <end position="190"/>
    </location>
</feature>
<name>A0A8J4YJ78_CHIOP</name>
<accession>A0A8J4YJ78</accession>
<dbReference type="PROSITE" id="PS50850">
    <property type="entry name" value="MFS"/>
    <property type="match status" value="1"/>
</dbReference>
<feature type="transmembrane region" description="Helical" evidence="2">
    <location>
        <begin position="444"/>
        <end position="464"/>
    </location>
</feature>
<dbReference type="InterPro" id="IPR020846">
    <property type="entry name" value="MFS_dom"/>
</dbReference>
<dbReference type="InterPro" id="IPR050327">
    <property type="entry name" value="Proton-linked_MCT"/>
</dbReference>
<feature type="transmembrane region" description="Helical" evidence="2">
    <location>
        <begin position="54"/>
        <end position="72"/>
    </location>
</feature>
<evidence type="ECO:0000256" key="2">
    <source>
        <dbReference type="SAM" id="Phobius"/>
    </source>
</evidence>
<dbReference type="EMBL" id="JACEEZ010007263">
    <property type="protein sequence ID" value="KAG0724179.1"/>
    <property type="molecule type" value="Genomic_DNA"/>
</dbReference>
<dbReference type="GO" id="GO:0016020">
    <property type="term" value="C:membrane"/>
    <property type="evidence" value="ECO:0007669"/>
    <property type="project" value="UniProtKB-SubCell"/>
</dbReference>
<dbReference type="SUPFAM" id="SSF103473">
    <property type="entry name" value="MFS general substrate transporter"/>
    <property type="match status" value="1"/>
</dbReference>
<dbReference type="Gene3D" id="1.20.1250.20">
    <property type="entry name" value="MFS general substrate transporter like domains"/>
    <property type="match status" value="2"/>
</dbReference>
<comment type="caution">
    <text evidence="4">The sequence shown here is derived from an EMBL/GenBank/DDBJ whole genome shotgun (WGS) entry which is preliminary data.</text>
</comment>
<protein>
    <submittedName>
        <fullName evidence="4">Monocarboxylate transporter 1</fullName>
    </submittedName>
</protein>
<evidence type="ECO:0000313" key="5">
    <source>
        <dbReference type="Proteomes" id="UP000770661"/>
    </source>
</evidence>
<feature type="transmembrane region" description="Helical" evidence="2">
    <location>
        <begin position="84"/>
        <end position="102"/>
    </location>
</feature>
<dbReference type="InterPro" id="IPR011701">
    <property type="entry name" value="MFS"/>
</dbReference>
<dbReference type="Pfam" id="PF07690">
    <property type="entry name" value="MFS_1"/>
    <property type="match status" value="1"/>
</dbReference>
<dbReference type="Proteomes" id="UP000770661">
    <property type="component" value="Unassembled WGS sequence"/>
</dbReference>
<comment type="subcellular location">
    <subcellularLocation>
        <location evidence="1">Membrane</location>
        <topology evidence="1">Multi-pass membrane protein</topology>
    </subcellularLocation>
</comment>
<gene>
    <name evidence="4" type="primary">SLC16A1</name>
    <name evidence="4" type="ORF">GWK47_041170</name>
</gene>
<keyword evidence="5" id="KW-1185">Reference proteome</keyword>
<proteinExistence type="predicted"/>
<keyword evidence="2" id="KW-1133">Transmembrane helix</keyword>
<dbReference type="AlphaFoldDB" id="A0A8J4YJ78"/>
<evidence type="ECO:0000313" key="4">
    <source>
        <dbReference type="EMBL" id="KAG0724179.1"/>
    </source>
</evidence>
<dbReference type="OrthoDB" id="2213137at2759"/>
<keyword evidence="2" id="KW-0812">Transmembrane</keyword>
<feature type="transmembrane region" description="Helical" evidence="2">
    <location>
        <begin position="384"/>
        <end position="405"/>
    </location>
</feature>
<dbReference type="PANTHER" id="PTHR11360:SF306">
    <property type="entry name" value="RE01051P"/>
    <property type="match status" value="1"/>
</dbReference>
<keyword evidence="2" id="KW-0472">Membrane</keyword>
<organism evidence="4 5">
    <name type="scientific">Chionoecetes opilio</name>
    <name type="common">Atlantic snow crab</name>
    <name type="synonym">Cancer opilio</name>
    <dbReference type="NCBI Taxonomy" id="41210"/>
    <lineage>
        <taxon>Eukaryota</taxon>
        <taxon>Metazoa</taxon>
        <taxon>Ecdysozoa</taxon>
        <taxon>Arthropoda</taxon>
        <taxon>Crustacea</taxon>
        <taxon>Multicrustacea</taxon>
        <taxon>Malacostraca</taxon>
        <taxon>Eumalacostraca</taxon>
        <taxon>Eucarida</taxon>
        <taxon>Decapoda</taxon>
        <taxon>Pleocyemata</taxon>
        <taxon>Brachyura</taxon>
        <taxon>Eubrachyura</taxon>
        <taxon>Majoidea</taxon>
        <taxon>Majidae</taxon>
        <taxon>Chionoecetes</taxon>
    </lineage>
</organism>
<evidence type="ECO:0000259" key="3">
    <source>
        <dbReference type="PROSITE" id="PS50850"/>
    </source>
</evidence>
<feature type="transmembrane region" description="Helical" evidence="2">
    <location>
        <begin position="142"/>
        <end position="165"/>
    </location>
</feature>
<sequence length="521" mass="57329">MPTVRRTRVPDGGWGWLVIAGSFLTLLVLAIFSLGYSILFSEFLMSRGASSATIAWIFNLHIFLWNAVGVFTGPLTQEMGFRPVSMMATFLASVSVFALVFVDSIWYLLVFFGLVGVFGGLGAKPCYLLLTLYFDRKRGRANAVLMAGVCTAQFIGPLLIRYLLAEYSLKGAILILSGIVLNCLVGTALFQPVEWHLKEDDKCGSVNGDLIETKNCKEDKREADPDARVTEEMRNKEAERRKLLGVSLSRRPSEISMLSLAVSNIDLSSIPPSSRRESLAVDTITQNNNTPENARGCLNASGRVVNQVVSDMKILKSPRALIIVLGGVFIISGYLNFLMMAPFAIQHLGYSLTEAAWCMALTAAVNFSARLVTSALSDQPWFNIRLVFMSGASIISITTIVFGFLRDLTHIKVALAAWGFGVGMNISLVILIMPHFMGLDNMSAIFGVHSLALSFSMIIFGPIFGLIRDWSGSYRVAMVVIGCSISIGVLLWSLMPAAIAYEKRREEEQRGREQEKLERKV</sequence>